<dbReference type="AlphaFoldDB" id="A0A0K3ACL3"/>
<name>A0A0K3ACL3_9XANT</name>
<sequence length="53" mass="5835">MQLLGSGRSPMGAPVLLQDYTGADFRRSFSTATRFTRSKRCSVGMLESHSMAH</sequence>
<protein>
    <submittedName>
        <fullName evidence="1">Uncharacterized protein</fullName>
    </submittedName>
</protein>
<evidence type="ECO:0000313" key="2">
    <source>
        <dbReference type="Proteomes" id="UP000041247"/>
    </source>
</evidence>
<dbReference type="Proteomes" id="UP000041247">
    <property type="component" value="Unassembled WGS sequence"/>
</dbReference>
<organism evidence="1 2">
    <name type="scientific">Xanthomonas graminis pv. poae</name>
    <dbReference type="NCBI Taxonomy" id="227946"/>
    <lineage>
        <taxon>Bacteria</taxon>
        <taxon>Pseudomonadati</taxon>
        <taxon>Pseudomonadota</taxon>
        <taxon>Gammaproteobacteria</taxon>
        <taxon>Lysobacterales</taxon>
        <taxon>Lysobacteraceae</taxon>
        <taxon>Xanthomonas</taxon>
        <taxon>Xanthomonas translucens group</taxon>
        <taxon>Xanthomonas graminis</taxon>
    </lineage>
</organism>
<gene>
    <name evidence="1" type="ORF">XTPLMG728_3620</name>
</gene>
<evidence type="ECO:0000313" key="1">
    <source>
        <dbReference type="EMBL" id="CTP93250.1"/>
    </source>
</evidence>
<proteinExistence type="predicted"/>
<dbReference type="EMBL" id="CXOK01000144">
    <property type="protein sequence ID" value="CTP93250.1"/>
    <property type="molecule type" value="Genomic_DNA"/>
</dbReference>
<reference evidence="1 2" key="1">
    <citation type="submission" date="2015-07" db="EMBL/GenBank/DDBJ databases">
        <authorList>
            <person name="Noorani M."/>
        </authorList>
    </citation>
    <scope>NUCLEOTIDE SEQUENCE [LARGE SCALE GENOMIC DNA]</scope>
    <source>
        <strain evidence="1">LMG728</strain>
    </source>
</reference>
<accession>A0A0K3ACL3</accession>